<keyword evidence="1" id="KW-0732">Signal</keyword>
<dbReference type="RefSeq" id="WP_065317473.1">
    <property type="nucleotide sequence ID" value="NZ_CP015230.1"/>
</dbReference>
<dbReference type="EMBL" id="CP015230">
    <property type="protein sequence ID" value="ANP39935.1"/>
    <property type="molecule type" value="Genomic_DNA"/>
</dbReference>
<sequence>MKRLFERLYLILFLVLLASPAAADPISAIVAVVSSFFAGGSVLATLASALLRSLVKAGISLLVAKLRKRKQKTPGIQSTHTTSGGTEPQATVLGRFATRGHLVYQCSYHENNAWLAHVVELGDLPGATLRNLILDGVYADLGPVDSLGLRPILSKTENGIPYGYIAFFDGTQTTAHNHLVSWRGGAADRPWTSDHILTGTCYAVLYFYRRDHLYPSGVPRYAFELDGPPLYDIRKDSTVGGNGSHRFNDPASWDQTTNPLVIAYNVLRGIALPGGDIWGGGFPAEDLPYSEWAEAMDACDQLVAGTGRTQFEAGFEVKFEEAPADFLEELFSAANAQIVETGGYWYPIVGSATAASATISDEDVLISQAWQHDPFPGLENTFNAVTTTYTSPASLWEASTLETIVKDEWVAEDGRQKLFELNLPMVYSAEQARQLTDALLRENRQFRTHRLPLPGEYARLRPLQNVHLSLQDYGYDAKTFRITEAAYDLQTLNVSLSLRETDPTDFDPDPGLELPETPHPTGPIPVTDAGVVGLAVAGETITAADGKAHAPAIRIVWDGRLSDTCTGLTFQIRVQGRPEAEADTVSTTNVAGGNYRHHPVQPNADYEVRGKAIAPTRQTNWSGWLPVTTPNVRIDLDDLADEVTEAIDTAQAAADLAAQDASQALLDAATVQDNLTNAVASLSVDYTAVQIAAQAAEDAQLAAETAENSAAEHRGVVVSTAIDLLPSDFRDDDRYWSHALSGDPATKGGVTSAIGFRDVAGQGRVAWVTADLAETAHLAPKGYISPILGRKYRMTIVARHLGPLGAGTHFGSQWRKFDENYGYVGYSFQPATFSTQDTWETFVSEYTMSGDDAAYLLAFPYFITSYQNPSAEIEIARVLIEDVTESAGAAGAASAAANSASVAGVSETEAGQSAAAAQTAKTAAETARAGAEVAQTTAATSASDAENAAASAATSATVAAQTIQNLNLTQTDFQRILSGVSSLDGNGSVETPVTGSGVLGQDGSVITETSAGIIDTAGSTNGARIEVPQEQALQFSGNRVRVDILAKPADSGAAAGFIAAYSTSDTGNSGRQAFALQAGWKWYSFYYDVPTANGGGSDWIGLWGDSAKAGGKTQFARVLVRMAPLAADIPEIALVQASVTDEAIARATAVDALTSVLNSQQSQIDGISSSVTQQGTTLATIDGKVQAMTGLTATTVDVNGETRISGIQATSYANPDGSGGSLLKLIGDDVVAEGTLSVNKLVVGLGKNLLGNTDFADGLQGWGNTDGLGSGWEDASIGIRAAGSSWAGKYYPTLVVHQQSAGTDGYLDITYHPVMVNGVAPAYGVSISDNVGWVEASVYASAHRCLVALRMEFRNHNGDVLSYTPVLATATAMSDSGNPDKWPRLWGKAAVPTGAAYVTIHIRKMATNAGSNDSWMFLHKPQLAETTGAASQPAPYSPQGSTLINGNRLATGAVTAEKIDVNELSAITANIGHFKSAASGERVEIEDDRIRVFDSSDVARVVIGRLT</sequence>
<evidence type="ECO:0000313" key="3">
    <source>
        <dbReference type="Proteomes" id="UP000013243"/>
    </source>
</evidence>
<evidence type="ECO:0000256" key="1">
    <source>
        <dbReference type="SAM" id="SignalP"/>
    </source>
</evidence>
<feature type="signal peptide" evidence="1">
    <location>
        <begin position="1"/>
        <end position="23"/>
    </location>
</feature>
<proteinExistence type="predicted"/>
<dbReference type="GeneID" id="28248981"/>
<evidence type="ECO:0000313" key="2">
    <source>
        <dbReference type="EMBL" id="ANP39935.1"/>
    </source>
</evidence>
<dbReference type="Proteomes" id="UP000013243">
    <property type="component" value="Chromosome"/>
</dbReference>
<dbReference type="KEGG" id="rmb:K529_004075"/>
<gene>
    <name evidence="2" type="ORF">K529_004075</name>
</gene>
<name>A0A1B1A023_9RHOB</name>
<organism evidence="2 3">
    <name type="scientific">Tritonibacter mobilis F1926</name>
    <dbReference type="NCBI Taxonomy" id="1265309"/>
    <lineage>
        <taxon>Bacteria</taxon>
        <taxon>Pseudomonadati</taxon>
        <taxon>Pseudomonadota</taxon>
        <taxon>Alphaproteobacteria</taxon>
        <taxon>Rhodobacterales</taxon>
        <taxon>Paracoccaceae</taxon>
        <taxon>Tritonibacter</taxon>
    </lineage>
</organism>
<protein>
    <recommendedName>
        <fullName evidence="4">Tip attachment protein J domain-containing protein</fullName>
    </recommendedName>
</protein>
<dbReference type="STRING" id="1265309.K529_004075"/>
<dbReference type="OrthoDB" id="7822067at2"/>
<accession>A0A1B1A023</accession>
<evidence type="ECO:0008006" key="4">
    <source>
        <dbReference type="Google" id="ProtNLM"/>
    </source>
</evidence>
<feature type="chain" id="PRO_5008518273" description="Tip attachment protein J domain-containing protein" evidence="1">
    <location>
        <begin position="24"/>
        <end position="1507"/>
    </location>
</feature>
<reference evidence="2 3" key="1">
    <citation type="journal article" date="2016" name="ISME J.">
        <title>Global occurrence and heterogeneity of the Roseobacter-clade species Ruegeria mobilis.</title>
        <authorList>
            <person name="Sonnenschein E."/>
            <person name="Gram L."/>
        </authorList>
    </citation>
    <scope>NUCLEOTIDE SEQUENCE [LARGE SCALE GENOMIC DNA]</scope>
    <source>
        <strain evidence="2 3">F1926</strain>
    </source>
</reference>